<gene>
    <name evidence="1" type="ORF">EVAR_73160_1</name>
</gene>
<organism evidence="1 2">
    <name type="scientific">Eumeta variegata</name>
    <name type="common">Bagworm moth</name>
    <name type="synonym">Eumeta japonica</name>
    <dbReference type="NCBI Taxonomy" id="151549"/>
    <lineage>
        <taxon>Eukaryota</taxon>
        <taxon>Metazoa</taxon>
        <taxon>Ecdysozoa</taxon>
        <taxon>Arthropoda</taxon>
        <taxon>Hexapoda</taxon>
        <taxon>Insecta</taxon>
        <taxon>Pterygota</taxon>
        <taxon>Neoptera</taxon>
        <taxon>Endopterygota</taxon>
        <taxon>Lepidoptera</taxon>
        <taxon>Glossata</taxon>
        <taxon>Ditrysia</taxon>
        <taxon>Tineoidea</taxon>
        <taxon>Psychidae</taxon>
        <taxon>Oiketicinae</taxon>
        <taxon>Eumeta</taxon>
    </lineage>
</organism>
<sequence>MDTEQDQIQLVQCISSMFKRVIGDGYWSHESHLEEVMAGSGMEQNWRVNTGTLPLLQRLSRSYQCEEESTSRYWPEPG</sequence>
<dbReference type="EMBL" id="BGZK01005731">
    <property type="protein sequence ID" value="GBP15243.1"/>
    <property type="molecule type" value="Genomic_DNA"/>
</dbReference>
<dbReference type="Proteomes" id="UP000299102">
    <property type="component" value="Unassembled WGS sequence"/>
</dbReference>
<comment type="caution">
    <text evidence="1">The sequence shown here is derived from an EMBL/GenBank/DDBJ whole genome shotgun (WGS) entry which is preliminary data.</text>
</comment>
<reference evidence="1 2" key="1">
    <citation type="journal article" date="2019" name="Commun. Biol.">
        <title>The bagworm genome reveals a unique fibroin gene that provides high tensile strength.</title>
        <authorList>
            <person name="Kono N."/>
            <person name="Nakamura H."/>
            <person name="Ohtoshi R."/>
            <person name="Tomita M."/>
            <person name="Numata K."/>
            <person name="Arakawa K."/>
        </authorList>
    </citation>
    <scope>NUCLEOTIDE SEQUENCE [LARGE SCALE GENOMIC DNA]</scope>
</reference>
<accession>A0A4C1TL67</accession>
<protein>
    <submittedName>
        <fullName evidence="1">Uncharacterized protein</fullName>
    </submittedName>
</protein>
<evidence type="ECO:0000313" key="1">
    <source>
        <dbReference type="EMBL" id="GBP15243.1"/>
    </source>
</evidence>
<name>A0A4C1TL67_EUMVA</name>
<evidence type="ECO:0000313" key="2">
    <source>
        <dbReference type="Proteomes" id="UP000299102"/>
    </source>
</evidence>
<keyword evidence="2" id="KW-1185">Reference proteome</keyword>
<dbReference type="AlphaFoldDB" id="A0A4C1TL67"/>
<proteinExistence type="predicted"/>